<proteinExistence type="predicted"/>
<evidence type="ECO:0000313" key="1">
    <source>
        <dbReference type="EMBL" id="QPJ64583.1"/>
    </source>
</evidence>
<reference evidence="2" key="1">
    <citation type="submission" date="2020-02" db="EMBL/GenBank/DDBJ databases">
        <title>Genomic and physiological characterization of two novel Nitrospinaceae genera.</title>
        <authorList>
            <person name="Mueller A.J."/>
            <person name="Jung M.-Y."/>
            <person name="Strachan C.R."/>
            <person name="Herbold C.W."/>
            <person name="Kirkegaard R.H."/>
            <person name="Daims H."/>
        </authorList>
    </citation>
    <scope>NUCLEOTIDE SEQUENCE [LARGE SCALE GENOMIC DNA]</scope>
</reference>
<dbReference type="Proteomes" id="UP000594464">
    <property type="component" value="Chromosome"/>
</dbReference>
<gene>
    <name evidence="1" type="ORF">G3M78_03900</name>
</gene>
<dbReference type="KEGG" id="nva:G3M78_03900"/>
<sequence>MIDWKQVRPEDFNCSFEGEEIVETATHIQIPVKIIHRDSGETAFSKMVSIRADFYRELKEQTGHFQALVKIVNRRCREAILQRMHSKQMDVSDKLEMIYMEENPIQ</sequence>
<organism evidence="1 2">
    <name type="scientific">Candidatus Nitrohelix vancouverensis</name>
    <dbReference type="NCBI Taxonomy" id="2705534"/>
    <lineage>
        <taxon>Bacteria</taxon>
        <taxon>Pseudomonadati</taxon>
        <taxon>Nitrospinota/Tectimicrobiota group</taxon>
        <taxon>Nitrospinota</taxon>
        <taxon>Nitrospinia</taxon>
        <taxon>Nitrospinales</taxon>
        <taxon>Nitrospinaceae</taxon>
        <taxon>Candidatus Nitrohelix</taxon>
    </lineage>
</organism>
<dbReference type="EMBL" id="CP048620">
    <property type="protein sequence ID" value="QPJ64583.1"/>
    <property type="molecule type" value="Genomic_DNA"/>
</dbReference>
<name>A0A7T0C127_9BACT</name>
<protein>
    <submittedName>
        <fullName evidence="1">Uncharacterized protein</fullName>
    </submittedName>
</protein>
<accession>A0A7T0C127</accession>
<evidence type="ECO:0000313" key="2">
    <source>
        <dbReference type="Proteomes" id="UP000594464"/>
    </source>
</evidence>
<dbReference type="AlphaFoldDB" id="A0A7T0C127"/>